<dbReference type="EMBL" id="JAGIOC010000001">
    <property type="protein sequence ID" value="MBP2409913.1"/>
    <property type="molecule type" value="Genomic_DNA"/>
</dbReference>
<evidence type="ECO:0000313" key="3">
    <source>
        <dbReference type="Proteomes" id="UP000698222"/>
    </source>
</evidence>
<feature type="region of interest" description="Disordered" evidence="1">
    <location>
        <begin position="123"/>
        <end position="170"/>
    </location>
</feature>
<feature type="region of interest" description="Disordered" evidence="1">
    <location>
        <begin position="222"/>
        <end position="261"/>
    </location>
</feature>
<feature type="compositionally biased region" description="Low complexity" evidence="1">
    <location>
        <begin position="131"/>
        <end position="144"/>
    </location>
</feature>
<keyword evidence="3" id="KW-1185">Reference proteome</keyword>
<feature type="region of interest" description="Disordered" evidence="1">
    <location>
        <begin position="1"/>
        <end position="32"/>
    </location>
</feature>
<comment type="caution">
    <text evidence="2">The sequence shown here is derived from an EMBL/GenBank/DDBJ whole genome shotgun (WGS) entry which is preliminary data.</text>
</comment>
<feature type="compositionally biased region" description="Polar residues" evidence="1">
    <location>
        <begin position="1"/>
        <end position="10"/>
    </location>
</feature>
<feature type="compositionally biased region" description="Low complexity" evidence="1">
    <location>
        <begin position="225"/>
        <end position="261"/>
    </location>
</feature>
<organism evidence="2 3">
    <name type="scientific">Brachybacterium fresconis</name>
    <dbReference type="NCBI Taxonomy" id="173363"/>
    <lineage>
        <taxon>Bacteria</taxon>
        <taxon>Bacillati</taxon>
        <taxon>Actinomycetota</taxon>
        <taxon>Actinomycetes</taxon>
        <taxon>Micrococcales</taxon>
        <taxon>Dermabacteraceae</taxon>
        <taxon>Brachybacterium</taxon>
    </lineage>
</organism>
<accession>A0ABS4YMC4</accession>
<protein>
    <submittedName>
        <fullName evidence="2">Uncharacterized protein</fullName>
    </submittedName>
</protein>
<gene>
    <name evidence="2" type="ORF">JOF44_002816</name>
</gene>
<evidence type="ECO:0000256" key="1">
    <source>
        <dbReference type="SAM" id="MobiDB-lite"/>
    </source>
</evidence>
<evidence type="ECO:0000313" key="2">
    <source>
        <dbReference type="EMBL" id="MBP2409913.1"/>
    </source>
</evidence>
<reference evidence="2 3" key="1">
    <citation type="submission" date="2021-03" db="EMBL/GenBank/DDBJ databases">
        <title>Sequencing the genomes of 1000 actinobacteria strains.</title>
        <authorList>
            <person name="Klenk H.-P."/>
        </authorList>
    </citation>
    <scope>NUCLEOTIDE SEQUENCE [LARGE SCALE GENOMIC DNA]</scope>
    <source>
        <strain evidence="2 3">DSM 14564</strain>
    </source>
</reference>
<sequence length="261" mass="27395">MISISSQGSSLRGCGKGRSEAFSPGTSPPPPRRILWRSCSRACVRPASTPPLCTDCGYRRVRTPCTSSALAGRAAIAGRAALAPTVTTWRRPVRSGAVAGRGSAPRRRPCRCSTTARPCGAGPTPLPFPRCPSSSSTPRAASPRSTRRRSSNPLWNRAESLTTRPSRSWLRSPIARGATWDESVEAPAPGRRRRSAGGWSRWACPCESRCTSGRLVAWTSWRGDAGSSSATAVSSTTTSSSTRGTGRVTSSCSSSASASPA</sequence>
<name>A0ABS4YMC4_9MICO</name>
<proteinExistence type="predicted"/>
<dbReference type="Proteomes" id="UP000698222">
    <property type="component" value="Unassembled WGS sequence"/>
</dbReference>